<accession>A0ABW5DZT0</accession>
<comment type="caution">
    <text evidence="1">The sequence shown here is derived from an EMBL/GenBank/DDBJ whole genome shotgun (WGS) entry which is preliminary data.</text>
</comment>
<dbReference type="RefSeq" id="WP_379878846.1">
    <property type="nucleotide sequence ID" value="NZ_JBHUIP010000016.1"/>
</dbReference>
<gene>
    <name evidence="1" type="ORF">ACFSM5_21395</name>
</gene>
<name>A0ABW5DZT0_9PROT</name>
<dbReference type="Pfam" id="PF04340">
    <property type="entry name" value="DUF484"/>
    <property type="match status" value="1"/>
</dbReference>
<dbReference type="InterPro" id="IPR029016">
    <property type="entry name" value="GAF-like_dom_sf"/>
</dbReference>
<dbReference type="PANTHER" id="PTHR38765:SF1">
    <property type="entry name" value="DUF484 DOMAIN-CONTAINING PROTEIN"/>
    <property type="match status" value="1"/>
</dbReference>
<dbReference type="Proteomes" id="UP001597295">
    <property type="component" value="Unassembled WGS sequence"/>
</dbReference>
<dbReference type="EMBL" id="JBHUIP010000016">
    <property type="protein sequence ID" value="MFD2265471.1"/>
    <property type="molecule type" value="Genomic_DNA"/>
</dbReference>
<organism evidence="1 2">
    <name type="scientific">Lacibacterium aquatile</name>
    <dbReference type="NCBI Taxonomy" id="1168082"/>
    <lineage>
        <taxon>Bacteria</taxon>
        <taxon>Pseudomonadati</taxon>
        <taxon>Pseudomonadota</taxon>
        <taxon>Alphaproteobacteria</taxon>
        <taxon>Rhodospirillales</taxon>
        <taxon>Rhodospirillaceae</taxon>
    </lineage>
</organism>
<dbReference type="PANTHER" id="PTHR38765">
    <property type="entry name" value="DUF484 DOMAIN-CONTAINING PROTEIN"/>
    <property type="match status" value="1"/>
</dbReference>
<protein>
    <submittedName>
        <fullName evidence="1">DUF484 family protein</fullName>
    </submittedName>
</protein>
<evidence type="ECO:0000313" key="2">
    <source>
        <dbReference type="Proteomes" id="UP001597295"/>
    </source>
</evidence>
<proteinExistence type="predicted"/>
<evidence type="ECO:0000313" key="1">
    <source>
        <dbReference type="EMBL" id="MFD2265471.1"/>
    </source>
</evidence>
<sequence length="244" mass="26138">MERQGTGKPPKQGGTDEPLTPAAVAAYLRRHPDFLIEHPDLLGVLKPPPRQLGNGVVDLQALIVDRLRADVSRLKLTQRKLIATSRNNLVSQGRVHTAVISLIGARSFETFVQIITEELAPILDVDAVGFGVEASRPDEEPGVSATSSVMILAPGTVSELMGDEEILLRSDISGDVRIFGEAASGLVRSDALIRMKIGEGAPPALLALGARRPGIFHPGQGTELIAFLAQTIELTLRAWLDLPE</sequence>
<reference evidence="2" key="1">
    <citation type="journal article" date="2019" name="Int. J. Syst. Evol. Microbiol.">
        <title>The Global Catalogue of Microorganisms (GCM) 10K type strain sequencing project: providing services to taxonomists for standard genome sequencing and annotation.</title>
        <authorList>
            <consortium name="The Broad Institute Genomics Platform"/>
            <consortium name="The Broad Institute Genome Sequencing Center for Infectious Disease"/>
            <person name="Wu L."/>
            <person name="Ma J."/>
        </authorList>
    </citation>
    <scope>NUCLEOTIDE SEQUENCE [LARGE SCALE GENOMIC DNA]</scope>
    <source>
        <strain evidence="2">CGMCC 1.19062</strain>
    </source>
</reference>
<keyword evidence="2" id="KW-1185">Reference proteome</keyword>
<dbReference type="InterPro" id="IPR007435">
    <property type="entry name" value="DUF484"/>
</dbReference>
<dbReference type="Gene3D" id="3.30.450.40">
    <property type="match status" value="1"/>
</dbReference>